<dbReference type="GO" id="GO:0032259">
    <property type="term" value="P:methylation"/>
    <property type="evidence" value="ECO:0007669"/>
    <property type="project" value="UniProtKB-KW"/>
</dbReference>
<evidence type="ECO:0000313" key="8">
    <source>
        <dbReference type="Proteomes" id="UP000824988"/>
    </source>
</evidence>
<keyword evidence="4" id="KW-0808">Transferase</keyword>
<evidence type="ECO:0000256" key="3">
    <source>
        <dbReference type="ARBA" id="ARBA00022603"/>
    </source>
</evidence>
<evidence type="ECO:0000256" key="5">
    <source>
        <dbReference type="ARBA" id="ARBA00022691"/>
    </source>
</evidence>
<dbReference type="AlphaFoldDB" id="A0A8D5AK18"/>
<sequence>MLPNRLEITPDEFKVLQKFLCDACGIVLNEGKEYLVKSRLAGVLRDTDYASVSDLVKSLRAGTASLAIQARVVDAMTTNETFWFRDPNQFVEFSRVILPELVKSRASTLRIWSAASSSGQEPYSISMCVEDFWRNPVAGIGPKKIVQILGTDISTTVLTEARQGVYSELALSRGLSPEYRSRYFQQVHGGWKLSDAVTSRVRFQQFNLLKPYTALGKFDVIFCRNVLIYFSEDVKRDMISRMARCLNPGGYFLLSSTEALPRGLDCLEPVGTASVRYYRLKS</sequence>
<dbReference type="SUPFAM" id="SSF47757">
    <property type="entry name" value="Chemotaxis receptor methyltransferase CheR, N-terminal domain"/>
    <property type="match status" value="1"/>
</dbReference>
<dbReference type="Pfam" id="PF01739">
    <property type="entry name" value="CheR"/>
    <property type="match status" value="1"/>
</dbReference>
<dbReference type="PRINTS" id="PR00996">
    <property type="entry name" value="CHERMTFRASE"/>
</dbReference>
<feature type="domain" description="CheR-type methyltransferase" evidence="6">
    <location>
        <begin position="1"/>
        <end position="282"/>
    </location>
</feature>
<dbReference type="EMBL" id="AP019782">
    <property type="protein sequence ID" value="BBL70651.1"/>
    <property type="molecule type" value="Genomic_DNA"/>
</dbReference>
<proteinExistence type="predicted"/>
<dbReference type="CDD" id="cd02440">
    <property type="entry name" value="AdoMet_MTases"/>
    <property type="match status" value="1"/>
</dbReference>
<dbReference type="PANTHER" id="PTHR24422:SF21">
    <property type="entry name" value="CHEMOTAXIS PROTEIN METHYLTRANSFERASE 1"/>
    <property type="match status" value="1"/>
</dbReference>
<dbReference type="InterPro" id="IPR050903">
    <property type="entry name" value="Bact_Chemotaxis_MeTrfase"/>
</dbReference>
<evidence type="ECO:0000256" key="1">
    <source>
        <dbReference type="ARBA" id="ARBA00001541"/>
    </source>
</evidence>
<protein>
    <recommendedName>
        <fullName evidence="2">protein-glutamate O-methyltransferase</fullName>
        <ecNumber evidence="2">2.1.1.80</ecNumber>
    </recommendedName>
</protein>
<evidence type="ECO:0000259" key="6">
    <source>
        <dbReference type="PROSITE" id="PS50123"/>
    </source>
</evidence>
<dbReference type="SMART" id="SM00138">
    <property type="entry name" value="MeTrc"/>
    <property type="match status" value="1"/>
</dbReference>
<reference evidence="7" key="1">
    <citation type="submission" date="2019-06" db="EMBL/GenBank/DDBJ databases">
        <title>Complete genome sequence of Methylogaea oryzae strain JCM16910.</title>
        <authorList>
            <person name="Asakawa S."/>
        </authorList>
    </citation>
    <scope>NUCLEOTIDE SEQUENCE</scope>
    <source>
        <strain evidence="7">E10</strain>
    </source>
</reference>
<comment type="catalytic activity">
    <reaction evidence="1">
        <text>L-glutamyl-[protein] + S-adenosyl-L-methionine = [protein]-L-glutamate 5-O-methyl ester + S-adenosyl-L-homocysteine</text>
        <dbReference type="Rhea" id="RHEA:24452"/>
        <dbReference type="Rhea" id="RHEA-COMP:10208"/>
        <dbReference type="Rhea" id="RHEA-COMP:10311"/>
        <dbReference type="ChEBI" id="CHEBI:29973"/>
        <dbReference type="ChEBI" id="CHEBI:57856"/>
        <dbReference type="ChEBI" id="CHEBI:59789"/>
        <dbReference type="ChEBI" id="CHEBI:82795"/>
        <dbReference type="EC" id="2.1.1.80"/>
    </reaction>
</comment>
<dbReference type="Gene3D" id="1.10.155.10">
    <property type="entry name" value="Chemotaxis receptor methyltransferase CheR, N-terminal domain"/>
    <property type="match status" value="1"/>
</dbReference>
<dbReference type="KEGG" id="moz:MoryE10_12570"/>
<evidence type="ECO:0000256" key="2">
    <source>
        <dbReference type="ARBA" id="ARBA00012534"/>
    </source>
</evidence>
<dbReference type="Gene3D" id="3.40.50.150">
    <property type="entry name" value="Vaccinia Virus protein VP39"/>
    <property type="match status" value="1"/>
</dbReference>
<dbReference type="EC" id="2.1.1.80" evidence="2"/>
<dbReference type="Proteomes" id="UP000824988">
    <property type="component" value="Chromosome"/>
</dbReference>
<keyword evidence="3 7" id="KW-0489">Methyltransferase</keyword>
<keyword evidence="8" id="KW-1185">Reference proteome</keyword>
<dbReference type="InterPro" id="IPR022642">
    <property type="entry name" value="CheR_C"/>
</dbReference>
<dbReference type="InterPro" id="IPR036804">
    <property type="entry name" value="CheR_N_sf"/>
</dbReference>
<dbReference type="InterPro" id="IPR029063">
    <property type="entry name" value="SAM-dependent_MTases_sf"/>
</dbReference>
<dbReference type="InterPro" id="IPR022641">
    <property type="entry name" value="CheR_N"/>
</dbReference>
<dbReference type="RefSeq" id="WP_246598970.1">
    <property type="nucleotide sequence ID" value="NZ_AP019782.1"/>
</dbReference>
<dbReference type="SUPFAM" id="SSF53335">
    <property type="entry name" value="S-adenosyl-L-methionine-dependent methyltransferases"/>
    <property type="match status" value="1"/>
</dbReference>
<dbReference type="PANTHER" id="PTHR24422">
    <property type="entry name" value="CHEMOTAXIS PROTEIN METHYLTRANSFERASE"/>
    <property type="match status" value="1"/>
</dbReference>
<dbReference type="PROSITE" id="PS50123">
    <property type="entry name" value="CHER"/>
    <property type="match status" value="1"/>
</dbReference>
<accession>A0A8D5AK18</accession>
<keyword evidence="5" id="KW-0949">S-adenosyl-L-methionine</keyword>
<dbReference type="GO" id="GO:0008983">
    <property type="term" value="F:protein-glutamate O-methyltransferase activity"/>
    <property type="evidence" value="ECO:0007669"/>
    <property type="project" value="UniProtKB-EC"/>
</dbReference>
<gene>
    <name evidence="7" type="primary">cheR1</name>
    <name evidence="7" type="ORF">MoryE10_12570</name>
</gene>
<name>A0A8D5AK18_9GAMM</name>
<dbReference type="InterPro" id="IPR000780">
    <property type="entry name" value="CheR_MeTrfase"/>
</dbReference>
<evidence type="ECO:0000256" key="4">
    <source>
        <dbReference type="ARBA" id="ARBA00022679"/>
    </source>
</evidence>
<organism evidence="7 8">
    <name type="scientific">Methylogaea oryzae</name>
    <dbReference type="NCBI Taxonomy" id="1295382"/>
    <lineage>
        <taxon>Bacteria</taxon>
        <taxon>Pseudomonadati</taxon>
        <taxon>Pseudomonadota</taxon>
        <taxon>Gammaproteobacteria</taxon>
        <taxon>Methylococcales</taxon>
        <taxon>Methylococcaceae</taxon>
        <taxon>Methylogaea</taxon>
    </lineage>
</organism>
<dbReference type="Pfam" id="PF03705">
    <property type="entry name" value="CheR_N"/>
    <property type="match status" value="1"/>
</dbReference>
<evidence type="ECO:0000313" key="7">
    <source>
        <dbReference type="EMBL" id="BBL70651.1"/>
    </source>
</evidence>